<feature type="transmembrane region" description="Helical" evidence="8">
    <location>
        <begin position="49"/>
        <end position="69"/>
    </location>
</feature>
<comment type="caution">
    <text evidence="10">The sequence shown here is derived from an EMBL/GenBank/DDBJ whole genome shotgun (WGS) entry which is preliminary data.</text>
</comment>
<feature type="transmembrane region" description="Helical" evidence="8">
    <location>
        <begin position="343"/>
        <end position="365"/>
    </location>
</feature>
<evidence type="ECO:0000256" key="3">
    <source>
        <dbReference type="ARBA" id="ARBA00022448"/>
    </source>
</evidence>
<evidence type="ECO:0000256" key="4">
    <source>
        <dbReference type="ARBA" id="ARBA00022475"/>
    </source>
</evidence>
<evidence type="ECO:0000256" key="2">
    <source>
        <dbReference type="ARBA" id="ARBA00006236"/>
    </source>
</evidence>
<keyword evidence="6 8" id="KW-1133">Transmembrane helix</keyword>
<dbReference type="PANTHER" id="PTHR23502">
    <property type="entry name" value="MAJOR FACILITATOR SUPERFAMILY"/>
    <property type="match status" value="1"/>
</dbReference>
<reference evidence="11" key="1">
    <citation type="journal article" date="2019" name="Int. J. Syst. Evol. Microbiol.">
        <title>The Global Catalogue of Microorganisms (GCM) 10K type strain sequencing project: providing services to taxonomists for standard genome sequencing and annotation.</title>
        <authorList>
            <consortium name="The Broad Institute Genomics Platform"/>
            <consortium name="The Broad Institute Genome Sequencing Center for Infectious Disease"/>
            <person name="Wu L."/>
            <person name="Ma J."/>
        </authorList>
    </citation>
    <scope>NUCLEOTIDE SEQUENCE [LARGE SCALE GENOMIC DNA]</scope>
    <source>
        <strain evidence="11">JCM 17201</strain>
    </source>
</reference>
<protein>
    <recommendedName>
        <fullName evidence="8">Bcr/CflA family efflux transporter</fullName>
    </recommendedName>
</protein>
<dbReference type="InterPro" id="IPR036259">
    <property type="entry name" value="MFS_trans_sf"/>
</dbReference>
<dbReference type="PROSITE" id="PS50850">
    <property type="entry name" value="MFS"/>
    <property type="match status" value="1"/>
</dbReference>
<keyword evidence="8" id="KW-0997">Cell inner membrane</keyword>
<evidence type="ECO:0000313" key="11">
    <source>
        <dbReference type="Proteomes" id="UP001499994"/>
    </source>
</evidence>
<dbReference type="SUPFAM" id="SSF103473">
    <property type="entry name" value="MFS general substrate transporter"/>
    <property type="match status" value="1"/>
</dbReference>
<feature type="transmembrane region" description="Helical" evidence="8">
    <location>
        <begin position="104"/>
        <end position="127"/>
    </location>
</feature>
<comment type="subcellular location">
    <subcellularLocation>
        <location evidence="8">Cell inner membrane</location>
        <topology evidence="8">Multi-pass membrane protein</topology>
    </subcellularLocation>
    <subcellularLocation>
        <location evidence="1">Cell membrane</location>
        <topology evidence="1">Multi-pass membrane protein</topology>
    </subcellularLocation>
</comment>
<feature type="transmembrane region" description="Helical" evidence="8">
    <location>
        <begin position="12"/>
        <end position="29"/>
    </location>
</feature>
<keyword evidence="7 8" id="KW-0472">Membrane</keyword>
<keyword evidence="11" id="KW-1185">Reference proteome</keyword>
<evidence type="ECO:0000256" key="5">
    <source>
        <dbReference type="ARBA" id="ARBA00022692"/>
    </source>
</evidence>
<dbReference type="InterPro" id="IPR011701">
    <property type="entry name" value="MFS"/>
</dbReference>
<feature type="transmembrane region" description="Helical" evidence="8">
    <location>
        <begin position="139"/>
        <end position="163"/>
    </location>
</feature>
<keyword evidence="3 8" id="KW-0813">Transport</keyword>
<dbReference type="InterPro" id="IPR004812">
    <property type="entry name" value="Efflux_drug-R_Bcr/CmlA"/>
</dbReference>
<organism evidence="10 11">
    <name type="scientific">Gibbsiella dentisursi</name>
    <dbReference type="NCBI Taxonomy" id="796890"/>
    <lineage>
        <taxon>Bacteria</taxon>
        <taxon>Pseudomonadati</taxon>
        <taxon>Pseudomonadota</taxon>
        <taxon>Gammaproteobacteria</taxon>
        <taxon>Enterobacterales</taxon>
        <taxon>Yersiniaceae</taxon>
        <taxon>Gibbsiella</taxon>
    </lineage>
</organism>
<feature type="transmembrane region" description="Helical" evidence="8">
    <location>
        <begin position="81"/>
        <end position="98"/>
    </location>
</feature>
<keyword evidence="5 8" id="KW-0812">Transmembrane</keyword>
<proteinExistence type="inferred from homology"/>
<dbReference type="NCBIfam" id="TIGR00710">
    <property type="entry name" value="efflux_Bcr_CflA"/>
    <property type="match status" value="1"/>
</dbReference>
<feature type="transmembrane region" description="Helical" evidence="8">
    <location>
        <begin position="219"/>
        <end position="243"/>
    </location>
</feature>
<dbReference type="Proteomes" id="UP001499994">
    <property type="component" value="Unassembled WGS sequence"/>
</dbReference>
<dbReference type="Gene3D" id="1.20.1720.10">
    <property type="entry name" value="Multidrug resistance protein D"/>
    <property type="match status" value="1"/>
</dbReference>
<evidence type="ECO:0000259" key="9">
    <source>
        <dbReference type="PROSITE" id="PS50850"/>
    </source>
</evidence>
<evidence type="ECO:0000256" key="7">
    <source>
        <dbReference type="ARBA" id="ARBA00023136"/>
    </source>
</evidence>
<evidence type="ECO:0000256" key="6">
    <source>
        <dbReference type="ARBA" id="ARBA00022989"/>
    </source>
</evidence>
<dbReference type="RefSeq" id="WP_279027424.1">
    <property type="nucleotide sequence ID" value="NZ_BAABDG010000002.1"/>
</dbReference>
<dbReference type="PANTHER" id="PTHR23502:SF132">
    <property type="entry name" value="POLYAMINE TRANSPORTER 2-RELATED"/>
    <property type="match status" value="1"/>
</dbReference>
<feature type="transmembrane region" description="Helical" evidence="8">
    <location>
        <begin position="284"/>
        <end position="303"/>
    </location>
</feature>
<dbReference type="CDD" id="cd17320">
    <property type="entry name" value="MFS_MdfA_MDR_like"/>
    <property type="match status" value="1"/>
</dbReference>
<feature type="transmembrane region" description="Helical" evidence="8">
    <location>
        <begin position="371"/>
        <end position="392"/>
    </location>
</feature>
<dbReference type="InterPro" id="IPR020846">
    <property type="entry name" value="MFS_dom"/>
</dbReference>
<dbReference type="Pfam" id="PF07690">
    <property type="entry name" value="MFS_1"/>
    <property type="match status" value="1"/>
</dbReference>
<accession>A0ABP7KM55</accession>
<feature type="transmembrane region" description="Helical" evidence="8">
    <location>
        <begin position="169"/>
        <end position="189"/>
    </location>
</feature>
<evidence type="ECO:0000256" key="8">
    <source>
        <dbReference type="RuleBase" id="RU365088"/>
    </source>
</evidence>
<feature type="transmembrane region" description="Helical" evidence="8">
    <location>
        <begin position="255"/>
        <end position="272"/>
    </location>
</feature>
<gene>
    <name evidence="10" type="ORF">GCM10022405_01780</name>
</gene>
<keyword evidence="4" id="KW-1003">Cell membrane</keyword>
<comment type="similarity">
    <text evidence="2 8">Belongs to the major facilitator superfamily. Bcr/CmlA family.</text>
</comment>
<feature type="transmembrane region" description="Helical" evidence="8">
    <location>
        <begin position="309"/>
        <end position="331"/>
    </location>
</feature>
<name>A0ABP7KM55_9GAMM</name>
<sequence>MRTGSAPAGSNTLTIIMVLSVLSIFPPLATDMYLSAFGDIQAYLNAPDGALELSLSVFFLGLCVGQLVFGPLIDRFGRKGPLLAGAALFCVATVLLLLTRSTSIFVGLRFIQALGACGGMVVGRAVVSDLYEGTAAARTMTLLVMLMTLGPVVSPLLGGVIVTQFGWKMVFITMLAIGALALALASMLLPETLPASKRLKTPLTGVFSDYWQLLASRPFVVPALVSSLVQAAMFSFITASSSVFQGVLGLGKIEYGLAFGFVALGLVVASFVNNRLLVKLQVQTVISTVLPLFVAISFVLLLVSQTHRLWVLIAPLWFSIAMVGLLSANATSIAMEAARGQSGVGSALVGAMQFGVAFICSAVVASAISSSALPLALGILLPALAALILWSFGRTSSGNVI</sequence>
<evidence type="ECO:0000313" key="10">
    <source>
        <dbReference type="EMBL" id="GAA3879926.1"/>
    </source>
</evidence>
<feature type="domain" description="Major facilitator superfamily (MFS) profile" evidence="9">
    <location>
        <begin position="15"/>
        <end position="401"/>
    </location>
</feature>
<evidence type="ECO:0000256" key="1">
    <source>
        <dbReference type="ARBA" id="ARBA00004651"/>
    </source>
</evidence>
<dbReference type="EMBL" id="BAABDG010000002">
    <property type="protein sequence ID" value="GAA3879926.1"/>
    <property type="molecule type" value="Genomic_DNA"/>
</dbReference>